<feature type="domain" description="Outer membrane protein beta-barrel" evidence="3">
    <location>
        <begin position="12"/>
        <end position="196"/>
    </location>
</feature>
<dbReference type="STRING" id="1305737.GCA_000526355_02782"/>
<gene>
    <name evidence="4" type="ORF">HLUCCX10_03310</name>
</gene>
<name>A0A0P7YU72_9BACT</name>
<dbReference type="eggNOG" id="COG3637">
    <property type="taxonomic scope" value="Bacteria"/>
</dbReference>
<accession>A0A0P7YU72</accession>
<feature type="chain" id="PRO_5006146633" evidence="2">
    <location>
        <begin position="27"/>
        <end position="198"/>
    </location>
</feature>
<dbReference type="OrthoDB" id="1160354at2"/>
<keyword evidence="1 2" id="KW-0732">Signal</keyword>
<feature type="signal peptide" evidence="2">
    <location>
        <begin position="1"/>
        <end position="26"/>
    </location>
</feature>
<dbReference type="EMBL" id="LJXT01000013">
    <property type="protein sequence ID" value="KPQ19216.1"/>
    <property type="molecule type" value="Genomic_DNA"/>
</dbReference>
<dbReference type="AlphaFoldDB" id="A0A0P7YU72"/>
<evidence type="ECO:0000259" key="3">
    <source>
        <dbReference type="Pfam" id="PF13505"/>
    </source>
</evidence>
<sequence>MNRFLTEAFKPFLALSFILLSFQAYAQEMGTADEDKAQYGMKAGVNFAELWGRDALPESDRKVGYSLGAYASYKLSKELKLQPEIIWSLQGEDSKESGRYKISYINIPVMLKWIEGKFYSEIGPQLGLLTINTTKSVPEELRLENFETFDFSINVGLGYKLAEDWAIGLRYSQGLRNIAEGRDLKNSVIYVGLTYRIF</sequence>
<reference evidence="4 5" key="1">
    <citation type="submission" date="2015-09" db="EMBL/GenBank/DDBJ databases">
        <title>Identification and resolution of microdiversity through metagenomic sequencing of parallel consortia.</title>
        <authorList>
            <person name="Nelson W.C."/>
            <person name="Romine M.F."/>
            <person name="Lindemann S.R."/>
        </authorList>
    </citation>
    <scope>NUCLEOTIDE SEQUENCE [LARGE SCALE GENOMIC DNA]</scope>
    <source>
        <strain evidence="4">HL-49</strain>
    </source>
</reference>
<dbReference type="Proteomes" id="UP000050421">
    <property type="component" value="Unassembled WGS sequence"/>
</dbReference>
<dbReference type="SUPFAM" id="SSF56925">
    <property type="entry name" value="OMPA-like"/>
    <property type="match status" value="1"/>
</dbReference>
<dbReference type="InterPro" id="IPR011250">
    <property type="entry name" value="OMP/PagP_B-barrel"/>
</dbReference>
<dbReference type="PATRIC" id="fig|1305737.6.peg.1339"/>
<evidence type="ECO:0000313" key="4">
    <source>
        <dbReference type="EMBL" id="KPQ19216.1"/>
    </source>
</evidence>
<protein>
    <submittedName>
        <fullName evidence="4">Outer membrane protein beta-barrel domain</fullName>
    </submittedName>
</protein>
<evidence type="ECO:0000313" key="5">
    <source>
        <dbReference type="Proteomes" id="UP000050421"/>
    </source>
</evidence>
<evidence type="ECO:0000256" key="2">
    <source>
        <dbReference type="SAM" id="SignalP"/>
    </source>
</evidence>
<proteinExistence type="predicted"/>
<evidence type="ECO:0000256" key="1">
    <source>
        <dbReference type="ARBA" id="ARBA00022729"/>
    </source>
</evidence>
<organism evidence="4 5">
    <name type="scientific">Algoriphagus marincola HL-49</name>
    <dbReference type="NCBI Taxonomy" id="1305737"/>
    <lineage>
        <taxon>Bacteria</taxon>
        <taxon>Pseudomonadati</taxon>
        <taxon>Bacteroidota</taxon>
        <taxon>Cytophagia</taxon>
        <taxon>Cytophagales</taxon>
        <taxon>Cyclobacteriaceae</taxon>
        <taxon>Algoriphagus</taxon>
    </lineage>
</organism>
<comment type="caution">
    <text evidence="4">The sequence shown here is derived from an EMBL/GenBank/DDBJ whole genome shotgun (WGS) entry which is preliminary data.</text>
</comment>
<dbReference type="Pfam" id="PF13505">
    <property type="entry name" value="OMP_b-brl"/>
    <property type="match status" value="1"/>
</dbReference>
<dbReference type="InterPro" id="IPR027385">
    <property type="entry name" value="Beta-barrel_OMP"/>
</dbReference>